<reference evidence="1 2" key="1">
    <citation type="submission" date="2022-08" db="EMBL/GenBank/DDBJ databases">
        <authorList>
            <person name="Li F."/>
        </authorList>
    </citation>
    <scope>NUCLEOTIDE SEQUENCE [LARGE SCALE GENOMIC DNA]</scope>
    <source>
        <strain evidence="1 2">10F1B-8-1</strain>
    </source>
</reference>
<dbReference type="Proteomes" id="UP001205337">
    <property type="component" value="Unassembled WGS sequence"/>
</dbReference>
<dbReference type="Gene3D" id="2.30.110.10">
    <property type="entry name" value="Electron Transport, Fmn-binding Protein, Chain A"/>
    <property type="match status" value="1"/>
</dbReference>
<dbReference type="NCBIfam" id="TIGR00026">
    <property type="entry name" value="hi_GC_TIGR00026"/>
    <property type="match status" value="1"/>
</dbReference>
<name>A0ABT1ZDR6_9MICO</name>
<proteinExistence type="predicted"/>
<dbReference type="InterPro" id="IPR004378">
    <property type="entry name" value="F420H2_quin_Rdtase"/>
</dbReference>
<dbReference type="Pfam" id="PF04075">
    <property type="entry name" value="F420H2_quin_red"/>
    <property type="match status" value="1"/>
</dbReference>
<dbReference type="InterPro" id="IPR012349">
    <property type="entry name" value="Split_barrel_FMN-bd"/>
</dbReference>
<accession>A0ABT1ZDR6</accession>
<dbReference type="RefSeq" id="WP_258797839.1">
    <property type="nucleotide sequence ID" value="NZ_JANTHX010000004.1"/>
</dbReference>
<dbReference type="SUPFAM" id="SSF50475">
    <property type="entry name" value="FMN-binding split barrel"/>
    <property type="match status" value="1"/>
</dbReference>
<protein>
    <submittedName>
        <fullName evidence="1">Nitroreductase family deazaflavin-dependent oxidoreductase</fullName>
    </submittedName>
</protein>
<dbReference type="EMBL" id="JANTHX010000004">
    <property type="protein sequence ID" value="MCS0498836.1"/>
    <property type="molecule type" value="Genomic_DNA"/>
</dbReference>
<evidence type="ECO:0000313" key="2">
    <source>
        <dbReference type="Proteomes" id="UP001205337"/>
    </source>
</evidence>
<sequence length="155" mass="17721">MDLSPSGIAARALRTRWFVRAPIGLYRRGLGWIMGDRILMLEHTGRTSGEPRFVCLEIVERSADDRLRIVSGFGERAQWYRNLQADPHCFVSTGRMRRRPATAHLLPDEEARRALGRYADAHPRDWDVLRGAMEKALGHPVDTFPMVELRLDTAL</sequence>
<organism evidence="1 2">
    <name type="scientific">Protaetiibacter mangrovi</name>
    <dbReference type="NCBI Taxonomy" id="2970926"/>
    <lineage>
        <taxon>Bacteria</taxon>
        <taxon>Bacillati</taxon>
        <taxon>Actinomycetota</taxon>
        <taxon>Actinomycetes</taxon>
        <taxon>Micrococcales</taxon>
        <taxon>Microbacteriaceae</taxon>
        <taxon>Protaetiibacter</taxon>
    </lineage>
</organism>
<gene>
    <name evidence="1" type="ORF">NUH29_04640</name>
</gene>
<comment type="caution">
    <text evidence="1">The sequence shown here is derived from an EMBL/GenBank/DDBJ whole genome shotgun (WGS) entry which is preliminary data.</text>
</comment>
<keyword evidence="2" id="KW-1185">Reference proteome</keyword>
<evidence type="ECO:0000313" key="1">
    <source>
        <dbReference type="EMBL" id="MCS0498836.1"/>
    </source>
</evidence>